<dbReference type="InterPro" id="IPR006224">
    <property type="entry name" value="PsdUridine_synth_RluA-like_CS"/>
</dbReference>
<dbReference type="InterPro" id="IPR020103">
    <property type="entry name" value="PsdUridine_synth_cat_dom_sf"/>
</dbReference>
<dbReference type="Pfam" id="PF00849">
    <property type="entry name" value="PseudoU_synth_2"/>
    <property type="match status" value="1"/>
</dbReference>
<dbReference type="Gene3D" id="3.30.2350.10">
    <property type="entry name" value="Pseudouridine synthase"/>
    <property type="match status" value="1"/>
</dbReference>
<comment type="caution">
    <text evidence="6">The sequence shown here is derived from an EMBL/GenBank/DDBJ whole genome shotgun (WGS) entry which is preliminary data.</text>
</comment>
<dbReference type="PANTHER" id="PTHR21600">
    <property type="entry name" value="MITOCHONDRIAL RNA PSEUDOURIDINE SYNTHASE"/>
    <property type="match status" value="1"/>
</dbReference>
<dbReference type="SUPFAM" id="SSF55120">
    <property type="entry name" value="Pseudouridine synthase"/>
    <property type="match status" value="1"/>
</dbReference>
<feature type="active site" evidence="3">
    <location>
        <position position="120"/>
    </location>
</feature>
<proteinExistence type="inferred from homology"/>
<accession>C8NE77</accession>
<dbReference type="InterPro" id="IPR006145">
    <property type="entry name" value="PsdUridine_synth_RsuA/RluA"/>
</dbReference>
<dbReference type="HOGENOM" id="CLU_016902_8_2_9"/>
<protein>
    <recommendedName>
        <fullName evidence="4">Pseudouridine synthase</fullName>
        <ecNumber evidence="4">5.4.99.-</ecNumber>
    </recommendedName>
</protein>
<dbReference type="GO" id="GO:0003723">
    <property type="term" value="F:RNA binding"/>
    <property type="evidence" value="ECO:0007669"/>
    <property type="project" value="InterPro"/>
</dbReference>
<feature type="domain" description="Pseudouridine synthase RsuA/RluA-like" evidence="5">
    <location>
        <begin position="72"/>
        <end position="224"/>
    </location>
</feature>
<organism evidence="6 7">
    <name type="scientific">Granulicatella adiacens ATCC 49175</name>
    <dbReference type="NCBI Taxonomy" id="638301"/>
    <lineage>
        <taxon>Bacteria</taxon>
        <taxon>Bacillati</taxon>
        <taxon>Bacillota</taxon>
        <taxon>Bacilli</taxon>
        <taxon>Lactobacillales</taxon>
        <taxon>Carnobacteriaceae</taxon>
        <taxon>Granulicatella</taxon>
    </lineage>
</organism>
<keyword evidence="4 6" id="KW-0413">Isomerase</keyword>
<name>C8NE77_9LACT</name>
<dbReference type="EC" id="5.4.99.-" evidence="4"/>
<dbReference type="PANTHER" id="PTHR21600:SF35">
    <property type="entry name" value="PSEUDOURIDINE SYNTHASE"/>
    <property type="match status" value="1"/>
</dbReference>
<evidence type="ECO:0000256" key="3">
    <source>
        <dbReference type="PIRSR" id="PIRSR606225-1"/>
    </source>
</evidence>
<dbReference type="Proteomes" id="UP000005926">
    <property type="component" value="Unassembled WGS sequence"/>
</dbReference>
<dbReference type="CDD" id="cd02869">
    <property type="entry name" value="PseudoU_synth_RluA_like"/>
    <property type="match status" value="1"/>
</dbReference>
<dbReference type="GO" id="GO:0140098">
    <property type="term" value="F:catalytic activity, acting on RNA"/>
    <property type="evidence" value="ECO:0007669"/>
    <property type="project" value="UniProtKB-ARBA"/>
</dbReference>
<comment type="catalytic activity">
    <reaction evidence="1 4">
        <text>a uridine in RNA = a pseudouridine in RNA</text>
        <dbReference type="Rhea" id="RHEA:48348"/>
        <dbReference type="Rhea" id="RHEA-COMP:12068"/>
        <dbReference type="Rhea" id="RHEA-COMP:12069"/>
        <dbReference type="ChEBI" id="CHEBI:65314"/>
        <dbReference type="ChEBI" id="CHEBI:65315"/>
    </reaction>
</comment>
<evidence type="ECO:0000256" key="4">
    <source>
        <dbReference type="RuleBase" id="RU362028"/>
    </source>
</evidence>
<reference evidence="6 7" key="1">
    <citation type="submission" date="2009-08" db="EMBL/GenBank/DDBJ databases">
        <authorList>
            <person name="Muzny D."/>
            <person name="Qin X."/>
            <person name="Deng J."/>
            <person name="Jiang H."/>
            <person name="Liu Y."/>
            <person name="Qu J."/>
            <person name="Song X.-Z."/>
            <person name="Zhang L."/>
            <person name="Thornton R."/>
            <person name="Coyle M."/>
            <person name="Francisco L."/>
            <person name="Jackson L."/>
            <person name="Javaid M."/>
            <person name="Korchina V."/>
            <person name="Kovar C."/>
            <person name="Mata R."/>
            <person name="Mathew T."/>
            <person name="Ngo R."/>
            <person name="Nguyen L."/>
            <person name="Nguyen N."/>
            <person name="Okwuonu G."/>
            <person name="Ongeri F."/>
            <person name="Pham C."/>
            <person name="Simmons D."/>
            <person name="Wilczek-Boney K."/>
            <person name="Hale W."/>
            <person name="Jakkamsetti A."/>
            <person name="Pham P."/>
            <person name="Ruth R."/>
            <person name="San Lucas F."/>
            <person name="Warren J."/>
            <person name="Zhang J."/>
            <person name="Zhao Z."/>
            <person name="Zhou C."/>
            <person name="Zhu D."/>
            <person name="Lee S."/>
            <person name="Bess C."/>
            <person name="Blankenburg K."/>
            <person name="Forbes L."/>
            <person name="Fu Q."/>
            <person name="Gubbala S."/>
            <person name="Hirani K."/>
            <person name="Jayaseelan J.C."/>
            <person name="Lara F."/>
            <person name="Munidasa M."/>
            <person name="Palculict T."/>
            <person name="Patil S."/>
            <person name="Pu L.-L."/>
            <person name="Saada N."/>
            <person name="Tang L."/>
            <person name="Weissenberger G."/>
            <person name="Zhu Y."/>
            <person name="Hemphill L."/>
            <person name="Shang Y."/>
            <person name="Youmans B."/>
            <person name="Ayvaz T."/>
            <person name="Ross M."/>
            <person name="Santibanez J."/>
            <person name="Aqrawi P."/>
            <person name="Gross S."/>
            <person name="Joshi V."/>
            <person name="Fowler G."/>
            <person name="Nazareth L."/>
            <person name="Reid J."/>
            <person name="Worley K."/>
            <person name="Petrosino J."/>
            <person name="Highlander S."/>
            <person name="Gibbs R."/>
        </authorList>
    </citation>
    <scope>NUCLEOTIDE SEQUENCE [LARGE SCALE GENOMIC DNA]</scope>
    <source>
        <strain evidence="6 7">ATCC 49175</strain>
    </source>
</reference>
<dbReference type="GO" id="GO:0009982">
    <property type="term" value="F:pseudouridine synthase activity"/>
    <property type="evidence" value="ECO:0007669"/>
    <property type="project" value="InterPro"/>
</dbReference>
<evidence type="ECO:0000313" key="7">
    <source>
        <dbReference type="Proteomes" id="UP000005926"/>
    </source>
</evidence>
<dbReference type="STRING" id="638301.HMPREF0444_0222"/>
<dbReference type="InterPro" id="IPR050188">
    <property type="entry name" value="RluA_PseudoU_synthase"/>
</dbReference>
<dbReference type="AlphaFoldDB" id="C8NE77"/>
<dbReference type="eggNOG" id="COG0564">
    <property type="taxonomic scope" value="Bacteria"/>
</dbReference>
<dbReference type="GO" id="GO:0000455">
    <property type="term" value="P:enzyme-directed rRNA pseudouridine synthesis"/>
    <property type="evidence" value="ECO:0007669"/>
    <property type="project" value="TreeGrafter"/>
</dbReference>
<gene>
    <name evidence="6" type="primary">rluD</name>
    <name evidence="6" type="ORF">HMPREF0444_0222</name>
</gene>
<dbReference type="EMBL" id="ACKZ01000008">
    <property type="protein sequence ID" value="EEW37978.1"/>
    <property type="molecule type" value="Genomic_DNA"/>
</dbReference>
<evidence type="ECO:0000256" key="2">
    <source>
        <dbReference type="ARBA" id="ARBA00010876"/>
    </source>
</evidence>
<sequence>MMRSFLQEIGISRTFLAHVKSNGELLINGRHEIVLKTLQPGDVLTMVIPPSGEHETVIPSEVPIDILYEDEYLLIINKPVGTASIPSKLHPDHSMANRVKGYYKRRGYADQITHVVTRLDRDTTGVMMFAKHRVVHAWMDQALREKTIQKKYLALVHDTSTLEAHGFIDAPIGRHEGSIINRCVSEDGKPSLTEYWKKETLVGAELVEILLHTGRTHQIRVHFSWIGAPLVADDLYGGVKDEFLDRQALHCHSLTFIHPMTKKELIIEAPLPKDMSQWIEAHKK</sequence>
<comment type="similarity">
    <text evidence="2 4">Belongs to the pseudouridine synthase RluA family.</text>
</comment>
<evidence type="ECO:0000259" key="5">
    <source>
        <dbReference type="Pfam" id="PF00849"/>
    </source>
</evidence>
<dbReference type="NCBIfam" id="TIGR00005">
    <property type="entry name" value="rluA_subfam"/>
    <property type="match status" value="1"/>
</dbReference>
<comment type="function">
    <text evidence="4">Responsible for synthesis of pseudouridine from uracil.</text>
</comment>
<evidence type="ECO:0000256" key="1">
    <source>
        <dbReference type="ARBA" id="ARBA00000073"/>
    </source>
</evidence>
<dbReference type="InterPro" id="IPR006225">
    <property type="entry name" value="PsdUridine_synth_RluC/D"/>
</dbReference>
<keyword evidence="7" id="KW-1185">Reference proteome</keyword>
<dbReference type="PROSITE" id="PS01129">
    <property type="entry name" value="PSI_RLU"/>
    <property type="match status" value="1"/>
</dbReference>
<evidence type="ECO:0000313" key="6">
    <source>
        <dbReference type="EMBL" id="EEW37978.1"/>
    </source>
</evidence>